<protein>
    <submittedName>
        <fullName evidence="2">Uncharacterized protein</fullName>
    </submittedName>
</protein>
<dbReference type="EMBL" id="RIBY02000002">
    <property type="protein sequence ID" value="KAH9845704.1"/>
    <property type="molecule type" value="Genomic_DNA"/>
</dbReference>
<accession>A0A9W7W741</accession>
<reference evidence="2 3" key="2">
    <citation type="journal article" date="2021" name="Curr. Genet.">
        <title>Genetic response to nitrogen starvation in the aggressive Eucalyptus foliar pathogen Teratosphaeria destructans.</title>
        <authorList>
            <person name="Havenga M."/>
            <person name="Wingfield B.D."/>
            <person name="Wingfield M.J."/>
            <person name="Dreyer L.L."/>
            <person name="Roets F."/>
            <person name="Aylward J."/>
        </authorList>
    </citation>
    <scope>NUCLEOTIDE SEQUENCE [LARGE SCALE GENOMIC DNA]</scope>
    <source>
        <strain evidence="2">CMW44962</strain>
    </source>
</reference>
<keyword evidence="1" id="KW-0732">Signal</keyword>
<keyword evidence="3" id="KW-1185">Reference proteome</keyword>
<evidence type="ECO:0000256" key="1">
    <source>
        <dbReference type="SAM" id="SignalP"/>
    </source>
</evidence>
<name>A0A9W7W741_9PEZI</name>
<dbReference type="Proteomes" id="UP001138500">
    <property type="component" value="Unassembled WGS sequence"/>
</dbReference>
<feature type="chain" id="PRO_5040730857" evidence="1">
    <location>
        <begin position="21"/>
        <end position="59"/>
    </location>
</feature>
<sequence length="59" mass="6288">MPSKIASLILLAAFAVRLQALPDDNTDDNTGGGCAKANSYVRTRFSNHQTTPANLPTEL</sequence>
<comment type="caution">
    <text evidence="2">The sequence shown here is derived from an EMBL/GenBank/DDBJ whole genome shotgun (WGS) entry which is preliminary data.</text>
</comment>
<reference evidence="2 3" key="1">
    <citation type="journal article" date="2018" name="IMA Fungus">
        <title>IMA Genome-F 10: Nine draft genome sequences of Claviceps purpurea s.lat., including C. arundinis, C. humidiphila, and C. cf. spartinae, pseudomolecules for the pitch canker pathogen Fusarium circinatum, draft genome of Davidsoniella eucalypti, Grosmannia galeiformis, Quambalaria eucalypti, and Teratosphaeria destructans.</title>
        <authorList>
            <person name="Wingfield B.D."/>
            <person name="Liu M."/>
            <person name="Nguyen H.D."/>
            <person name="Lane F.A."/>
            <person name="Morgan S.W."/>
            <person name="De Vos L."/>
            <person name="Wilken P.M."/>
            <person name="Duong T.A."/>
            <person name="Aylward J."/>
            <person name="Coetzee M.P."/>
            <person name="Dadej K."/>
            <person name="De Beer Z.W."/>
            <person name="Findlay W."/>
            <person name="Havenga M."/>
            <person name="Kolarik M."/>
            <person name="Menzies J.G."/>
            <person name="Naidoo K."/>
            <person name="Pochopski O."/>
            <person name="Shoukouhi P."/>
            <person name="Santana Q.C."/>
            <person name="Seifert K.A."/>
            <person name="Soal N."/>
            <person name="Steenkamp E.T."/>
            <person name="Tatham C.T."/>
            <person name="van der Nest M.A."/>
            <person name="Wingfield M.J."/>
        </authorList>
    </citation>
    <scope>NUCLEOTIDE SEQUENCE [LARGE SCALE GENOMIC DNA]</scope>
    <source>
        <strain evidence="2">CMW44962</strain>
    </source>
</reference>
<evidence type="ECO:0000313" key="2">
    <source>
        <dbReference type="EMBL" id="KAH9845704.1"/>
    </source>
</evidence>
<proteinExistence type="predicted"/>
<gene>
    <name evidence="2" type="ORF">Tdes44962_MAKER01135</name>
</gene>
<organism evidence="2 3">
    <name type="scientific">Teratosphaeria destructans</name>
    <dbReference type="NCBI Taxonomy" id="418781"/>
    <lineage>
        <taxon>Eukaryota</taxon>
        <taxon>Fungi</taxon>
        <taxon>Dikarya</taxon>
        <taxon>Ascomycota</taxon>
        <taxon>Pezizomycotina</taxon>
        <taxon>Dothideomycetes</taxon>
        <taxon>Dothideomycetidae</taxon>
        <taxon>Mycosphaerellales</taxon>
        <taxon>Teratosphaeriaceae</taxon>
        <taxon>Teratosphaeria</taxon>
    </lineage>
</organism>
<evidence type="ECO:0000313" key="3">
    <source>
        <dbReference type="Proteomes" id="UP001138500"/>
    </source>
</evidence>
<feature type="signal peptide" evidence="1">
    <location>
        <begin position="1"/>
        <end position="20"/>
    </location>
</feature>
<dbReference type="AlphaFoldDB" id="A0A9W7W741"/>